<dbReference type="GeneID" id="120113334"/>
<dbReference type="InterPro" id="IPR052929">
    <property type="entry name" value="RNase_H-like_EbsB-rel"/>
</dbReference>
<dbReference type="InterPro" id="IPR002156">
    <property type="entry name" value="RNaseH_domain"/>
</dbReference>
<dbReference type="Pfam" id="PF13966">
    <property type="entry name" value="zf-RVT"/>
    <property type="match status" value="1"/>
</dbReference>
<evidence type="ECO:0000259" key="1">
    <source>
        <dbReference type="Pfam" id="PF13456"/>
    </source>
</evidence>
<dbReference type="GO" id="GO:0004523">
    <property type="term" value="F:RNA-DNA hybrid ribonuclease activity"/>
    <property type="evidence" value="ECO:0007669"/>
    <property type="project" value="InterPro"/>
</dbReference>
<protein>
    <submittedName>
        <fullName evidence="4">Uncharacterized protein LOC120113334</fullName>
    </submittedName>
</protein>
<dbReference type="Pfam" id="PF13456">
    <property type="entry name" value="RVT_3"/>
    <property type="match status" value="1"/>
</dbReference>
<feature type="domain" description="RNase H type-1" evidence="1">
    <location>
        <begin position="297"/>
        <end position="416"/>
    </location>
</feature>
<dbReference type="RefSeq" id="XP_038990414.1">
    <property type="nucleotide sequence ID" value="XM_039134486.1"/>
</dbReference>
<dbReference type="InterPro" id="IPR012337">
    <property type="entry name" value="RNaseH-like_sf"/>
</dbReference>
<accession>A0A8B9B3I7</accession>
<organism evidence="3 4">
    <name type="scientific">Phoenix dactylifera</name>
    <name type="common">Date palm</name>
    <dbReference type="NCBI Taxonomy" id="42345"/>
    <lineage>
        <taxon>Eukaryota</taxon>
        <taxon>Viridiplantae</taxon>
        <taxon>Streptophyta</taxon>
        <taxon>Embryophyta</taxon>
        <taxon>Tracheophyta</taxon>
        <taxon>Spermatophyta</taxon>
        <taxon>Magnoliopsida</taxon>
        <taxon>Liliopsida</taxon>
        <taxon>Arecaceae</taxon>
        <taxon>Coryphoideae</taxon>
        <taxon>Phoeniceae</taxon>
        <taxon>Phoenix</taxon>
    </lineage>
</organism>
<evidence type="ECO:0000259" key="2">
    <source>
        <dbReference type="Pfam" id="PF13966"/>
    </source>
</evidence>
<dbReference type="InterPro" id="IPR026960">
    <property type="entry name" value="RVT-Znf"/>
</dbReference>
<dbReference type="InterPro" id="IPR044730">
    <property type="entry name" value="RNase_H-like_dom_plant"/>
</dbReference>
<dbReference type="GO" id="GO:0003676">
    <property type="term" value="F:nucleic acid binding"/>
    <property type="evidence" value="ECO:0007669"/>
    <property type="project" value="InterPro"/>
</dbReference>
<keyword evidence="3" id="KW-1185">Reference proteome</keyword>
<dbReference type="Gene3D" id="3.30.420.10">
    <property type="entry name" value="Ribonuclease H-like superfamily/Ribonuclease H"/>
    <property type="match status" value="1"/>
</dbReference>
<dbReference type="SUPFAM" id="SSF53098">
    <property type="entry name" value="Ribonuclease H-like"/>
    <property type="match status" value="1"/>
</dbReference>
<name>A0A8B9B3I7_PHODC</name>
<reference evidence="4" key="2">
    <citation type="submission" date="2025-08" db="UniProtKB">
        <authorList>
            <consortium name="RefSeq"/>
        </authorList>
    </citation>
    <scope>IDENTIFICATION</scope>
    <source>
        <tissue evidence="4">Young leaves</tissue>
    </source>
</reference>
<dbReference type="InterPro" id="IPR036397">
    <property type="entry name" value="RNaseH_sf"/>
</dbReference>
<sequence length="454" mass="50162">MALAHTRWLIGDGRSIDVTEDSWVDALPLRLWPTMFSGSGAEGLRVSDLLRPGAAEWDGDRLDQLFGEHLAERVRALPIPVSAGPDVRVWSTTCRASVGVGDVSRVIQRESVPGLDCGWVWRFGLHQRAALFLWKVAWECLPTCSVLSRRGVGLSPLCPDCGEDESVDHVLFQCDRARDAWRLTGIPEDAWSRRDCFLERVQRWASTPLRRRMAIQAACTAYQIWLARNARVFGEGRPSPRFVMERASAQAAEIIHVDLAHRPLIARDTWGPHSASAASHRVFFTWEPPPPSFLKVNFDGSVLDGGRRGGAGFVIRGPSSGVVVAGGCQIFDTSVPGAELRAAWMGMCYVRRVLQATSVLLEGDSATVISWVRKGSCSYGGVHPLIHDIWDMAREVSFQAMHVYREANGAADWVAAYVASHSGSTLWSGEFEVSHVPFLVEFSELMDETSSKYS</sequence>
<dbReference type="PANTHER" id="PTHR47074">
    <property type="entry name" value="BNAC02G40300D PROTEIN"/>
    <property type="match status" value="1"/>
</dbReference>
<evidence type="ECO:0000313" key="4">
    <source>
        <dbReference type="RefSeq" id="XP_038990414.1"/>
    </source>
</evidence>
<evidence type="ECO:0000313" key="3">
    <source>
        <dbReference type="Proteomes" id="UP000228380"/>
    </source>
</evidence>
<dbReference type="Proteomes" id="UP000228380">
    <property type="component" value="Chromosome 15"/>
</dbReference>
<dbReference type="PANTHER" id="PTHR47074:SF11">
    <property type="entry name" value="REVERSE TRANSCRIPTASE-LIKE PROTEIN"/>
    <property type="match status" value="1"/>
</dbReference>
<gene>
    <name evidence="4" type="primary">LOC120113334</name>
</gene>
<dbReference type="KEGG" id="pda:120113334"/>
<dbReference type="AlphaFoldDB" id="A0A8B9B3I7"/>
<proteinExistence type="predicted"/>
<dbReference type="OrthoDB" id="1002684at2759"/>
<reference evidence="3" key="1">
    <citation type="journal article" date="2019" name="Nat. Commun.">
        <title>Genome-wide association mapping of date palm fruit traits.</title>
        <authorList>
            <person name="Hazzouri K.M."/>
            <person name="Gros-Balthazard M."/>
            <person name="Flowers J.M."/>
            <person name="Copetti D."/>
            <person name="Lemansour A."/>
            <person name="Lebrun M."/>
            <person name="Masmoudi K."/>
            <person name="Ferrand S."/>
            <person name="Dhar M.I."/>
            <person name="Fresquez Z.A."/>
            <person name="Rosas U."/>
            <person name="Zhang J."/>
            <person name="Talag J."/>
            <person name="Lee S."/>
            <person name="Kudrna D."/>
            <person name="Powell R.F."/>
            <person name="Leitch I.J."/>
            <person name="Krueger R.R."/>
            <person name="Wing R.A."/>
            <person name="Amiri K.M.A."/>
            <person name="Purugganan M.D."/>
        </authorList>
    </citation>
    <scope>NUCLEOTIDE SEQUENCE [LARGE SCALE GENOMIC DNA]</scope>
    <source>
        <strain evidence="3">cv. Khalas</strain>
    </source>
</reference>
<feature type="domain" description="Reverse transcriptase zinc-binding" evidence="2">
    <location>
        <begin position="117"/>
        <end position="181"/>
    </location>
</feature>
<dbReference type="CDD" id="cd06222">
    <property type="entry name" value="RNase_H_like"/>
    <property type="match status" value="1"/>
</dbReference>